<evidence type="ECO:0000313" key="4">
    <source>
        <dbReference type="Proteomes" id="UP001209878"/>
    </source>
</evidence>
<dbReference type="PANTHER" id="PTHR14972">
    <property type="entry name" value="AGAP011572-PA"/>
    <property type="match status" value="1"/>
</dbReference>
<feature type="region of interest" description="Disordered" evidence="2">
    <location>
        <begin position="254"/>
        <end position="309"/>
    </location>
</feature>
<feature type="compositionally biased region" description="Basic and acidic residues" evidence="2">
    <location>
        <begin position="289"/>
        <end position="304"/>
    </location>
</feature>
<keyword evidence="1" id="KW-0597">Phosphoprotein</keyword>
<feature type="region of interest" description="Disordered" evidence="2">
    <location>
        <begin position="54"/>
        <end position="93"/>
    </location>
</feature>
<evidence type="ECO:0000256" key="2">
    <source>
        <dbReference type="SAM" id="MobiDB-lite"/>
    </source>
</evidence>
<evidence type="ECO:0000313" key="3">
    <source>
        <dbReference type="EMBL" id="KAK2177541.1"/>
    </source>
</evidence>
<sequence length="392" mass="42262">MNRVHGRDHLDNISDDFVAVAVEKTKPLFQPSIKRTNSLDAIASSWYLKSEWPRLTSEKSTQTEDDWEGPTDRRKRVSHKRSSSLGNGDNSKELQKFKARLAKTTKEGSRPNVVVAPRANTLPTSHLAVISTPVAVTTLHRSKALPVPHIPKPAARVIGSVEGLNQEIEKLVLSSTTSATGGEEIGSTRTQEPTPDGHRAPILELLQGGSTGGSSSISSTRTVVTQTPSGSNSGGGGGDICVNDMKTLIRLTVDSSGSNSSSRSQSESPSPDFIPGLMDNSRPSSSRSESVESKEDRTEKDRDSSLLFVREPPDGCDKVIVEEPRMALECEPFAFCPIKKPEIQKCRIPSNESAFRTCPLYDKYLSQSTEMALTAVSPGGKPGSSPPALEIQ</sequence>
<dbReference type="Proteomes" id="UP001209878">
    <property type="component" value="Unassembled WGS sequence"/>
</dbReference>
<feature type="compositionally biased region" description="Low complexity" evidence="2">
    <location>
        <begin position="213"/>
        <end position="231"/>
    </location>
</feature>
<organism evidence="3 4">
    <name type="scientific">Ridgeia piscesae</name>
    <name type="common">Tubeworm</name>
    <dbReference type="NCBI Taxonomy" id="27915"/>
    <lineage>
        <taxon>Eukaryota</taxon>
        <taxon>Metazoa</taxon>
        <taxon>Spiralia</taxon>
        <taxon>Lophotrochozoa</taxon>
        <taxon>Annelida</taxon>
        <taxon>Polychaeta</taxon>
        <taxon>Sedentaria</taxon>
        <taxon>Canalipalpata</taxon>
        <taxon>Sabellida</taxon>
        <taxon>Siboglinidae</taxon>
        <taxon>Ridgeia</taxon>
    </lineage>
</organism>
<gene>
    <name evidence="3" type="ORF">NP493_584g03012</name>
</gene>
<evidence type="ECO:0000256" key="1">
    <source>
        <dbReference type="ARBA" id="ARBA00022553"/>
    </source>
</evidence>
<dbReference type="PANTHER" id="PTHR14972:SF8">
    <property type="entry name" value="GLUCOCORTICOID-INDUCED TRANSCRIPT 1 PROTEIN-LIKE ISOFORM X1"/>
    <property type="match status" value="1"/>
</dbReference>
<accession>A0AAD9KU59</accession>
<name>A0AAD9KU59_RIDPI</name>
<dbReference type="Pfam" id="PF15388">
    <property type="entry name" value="FAM117"/>
    <property type="match status" value="1"/>
</dbReference>
<dbReference type="InterPro" id="IPR026642">
    <property type="entry name" value="Glcci1/FAM117"/>
</dbReference>
<proteinExistence type="predicted"/>
<protein>
    <submittedName>
        <fullName evidence="3">Uncharacterized protein</fullName>
    </submittedName>
</protein>
<comment type="caution">
    <text evidence="3">The sequence shown here is derived from an EMBL/GenBank/DDBJ whole genome shotgun (WGS) entry which is preliminary data.</text>
</comment>
<dbReference type="EMBL" id="JAODUO010000592">
    <property type="protein sequence ID" value="KAK2177541.1"/>
    <property type="molecule type" value="Genomic_DNA"/>
</dbReference>
<feature type="compositionally biased region" description="Low complexity" evidence="2">
    <location>
        <begin position="255"/>
        <end position="270"/>
    </location>
</feature>
<dbReference type="AlphaFoldDB" id="A0AAD9KU59"/>
<feature type="compositionally biased region" description="Basic residues" evidence="2">
    <location>
        <begin position="73"/>
        <end position="82"/>
    </location>
</feature>
<keyword evidence="4" id="KW-1185">Reference proteome</keyword>
<feature type="region of interest" description="Disordered" evidence="2">
    <location>
        <begin position="176"/>
        <end position="241"/>
    </location>
</feature>
<reference evidence="3" key="1">
    <citation type="journal article" date="2023" name="Mol. Biol. Evol.">
        <title>Third-Generation Sequencing Reveals the Adaptive Role of the Epigenome in Three Deep-Sea Polychaetes.</title>
        <authorList>
            <person name="Perez M."/>
            <person name="Aroh O."/>
            <person name="Sun Y."/>
            <person name="Lan Y."/>
            <person name="Juniper S.K."/>
            <person name="Young C.R."/>
            <person name="Angers B."/>
            <person name="Qian P.Y."/>
        </authorList>
    </citation>
    <scope>NUCLEOTIDE SEQUENCE</scope>
    <source>
        <strain evidence="3">R07B-5</strain>
    </source>
</reference>